<dbReference type="InterPro" id="IPR028973">
    <property type="entry name" value="PhnB-like"/>
</dbReference>
<name>A0A0F0LKZ7_9MICO</name>
<organism evidence="2 3">
    <name type="scientific">Microbacterium azadirachtae</name>
    <dbReference type="NCBI Taxonomy" id="582680"/>
    <lineage>
        <taxon>Bacteria</taxon>
        <taxon>Bacillati</taxon>
        <taxon>Actinomycetota</taxon>
        <taxon>Actinomycetes</taxon>
        <taxon>Micrococcales</taxon>
        <taxon>Microbacteriaceae</taxon>
        <taxon>Microbacterium</taxon>
    </lineage>
</organism>
<keyword evidence="2" id="KW-0489">Methyltransferase</keyword>
<dbReference type="InterPro" id="IPR029068">
    <property type="entry name" value="Glyas_Bleomycin-R_OHBP_Dase"/>
</dbReference>
<dbReference type="Gene3D" id="3.30.720.100">
    <property type="match status" value="1"/>
</dbReference>
<dbReference type="RefSeq" id="WP_045271435.1">
    <property type="nucleotide sequence ID" value="NZ_JYIX01000031.1"/>
</dbReference>
<gene>
    <name evidence="2" type="ORF">RS86_01328</name>
</gene>
<dbReference type="EMBL" id="JYIX01000031">
    <property type="protein sequence ID" value="KJL33892.1"/>
    <property type="molecule type" value="Genomic_DNA"/>
</dbReference>
<reference evidence="2 3" key="1">
    <citation type="submission" date="2015-02" db="EMBL/GenBank/DDBJ databases">
        <title>Draft genome sequences of ten Microbacterium spp. with emphasis on heavy metal contaminated environments.</title>
        <authorList>
            <person name="Corretto E."/>
        </authorList>
    </citation>
    <scope>NUCLEOTIDE SEQUENCE [LARGE SCALE GENOMIC DNA]</scope>
    <source>
        <strain evidence="2 3">ARN176</strain>
    </source>
</reference>
<dbReference type="AlphaFoldDB" id="A0A0F0LKZ7"/>
<keyword evidence="3" id="KW-1185">Reference proteome</keyword>
<feature type="domain" description="PhnB-like" evidence="1">
    <location>
        <begin position="154"/>
        <end position="273"/>
    </location>
</feature>
<comment type="caution">
    <text evidence="2">The sequence shown here is derived from an EMBL/GenBank/DDBJ whole genome shotgun (WGS) entry which is preliminary data.</text>
</comment>
<dbReference type="GO" id="GO:0008168">
    <property type="term" value="F:methyltransferase activity"/>
    <property type="evidence" value="ECO:0007669"/>
    <property type="project" value="UniProtKB-KW"/>
</dbReference>
<protein>
    <submittedName>
        <fullName evidence="2">3-demethylubiquinone-9 3-methyltransferase</fullName>
    </submittedName>
</protein>
<dbReference type="Pfam" id="PF06983">
    <property type="entry name" value="3-dmu-9_3-mt"/>
    <property type="match status" value="2"/>
</dbReference>
<dbReference type="GO" id="GO:0032259">
    <property type="term" value="P:methylation"/>
    <property type="evidence" value="ECO:0007669"/>
    <property type="project" value="UniProtKB-KW"/>
</dbReference>
<evidence type="ECO:0000313" key="2">
    <source>
        <dbReference type="EMBL" id="KJL33892.1"/>
    </source>
</evidence>
<dbReference type="Gene3D" id="3.30.720.110">
    <property type="match status" value="1"/>
</dbReference>
<accession>A0A0F0LKZ7</accession>
<dbReference type="STRING" id="582680.RS86_01328"/>
<dbReference type="CDD" id="cd06588">
    <property type="entry name" value="PhnB_like"/>
    <property type="match status" value="2"/>
</dbReference>
<dbReference type="Gene3D" id="3.10.180.10">
    <property type="entry name" value="2,3-Dihydroxybiphenyl 1,2-Dioxygenase, domain 1"/>
    <property type="match status" value="1"/>
</dbReference>
<feature type="domain" description="PhnB-like" evidence="1">
    <location>
        <begin position="3"/>
        <end position="141"/>
    </location>
</feature>
<dbReference type="Proteomes" id="UP000033740">
    <property type="component" value="Unassembled WGS sequence"/>
</dbReference>
<dbReference type="SUPFAM" id="SSF54593">
    <property type="entry name" value="Glyoxalase/Bleomycin resistance protein/Dihydroxybiphenyl dioxygenase"/>
    <property type="match status" value="2"/>
</dbReference>
<evidence type="ECO:0000313" key="3">
    <source>
        <dbReference type="Proteomes" id="UP000033740"/>
    </source>
</evidence>
<dbReference type="PATRIC" id="fig|582680.6.peg.1366"/>
<sequence length="301" mass="33681">MTQRIIPNIWCDHNAEEVGAFYASVFDRTTSEVVARYPDRGLPEFQSAFAGQPLTVDVTIDGYRITLINAGAEFAPTSAISFVVCVDPRDFGGDEHAARGWINRVWTRLGEEGRVLMDIGEYRFSGLYGWIEDRYGVSWQLKLMDAAAEPEPPIIPMLVFGGPLQNRAEEAIAFYGALLPPSGIVRQTEHPVTAPPRVDEPITYSEFLLAGQRFAAFDSPVDRDHPFTPGISLQVDCDGQEEIDRLWDALSMVPEAEQCGWLVDRFGLSWQIVPANMAELMQRPNAYPHLMQMGRLIIADF</sequence>
<keyword evidence="2" id="KW-0830">Ubiquinone</keyword>
<evidence type="ECO:0000259" key="1">
    <source>
        <dbReference type="Pfam" id="PF06983"/>
    </source>
</evidence>
<dbReference type="PANTHER" id="PTHR33990">
    <property type="entry name" value="PROTEIN YJDN-RELATED"/>
    <property type="match status" value="1"/>
</dbReference>
<keyword evidence="2" id="KW-0808">Transferase</keyword>
<proteinExistence type="predicted"/>